<dbReference type="OrthoDB" id="7031965at2"/>
<protein>
    <recommendedName>
        <fullName evidence="3">Holin of 3TMs, for gene-transfer release</fullName>
    </recommendedName>
</protein>
<evidence type="ECO:0008006" key="3">
    <source>
        <dbReference type="Google" id="ProtNLM"/>
    </source>
</evidence>
<accession>A0A233RJC7</accession>
<dbReference type="EMBL" id="NBIM01000001">
    <property type="protein sequence ID" value="OXY83498.1"/>
    <property type="molecule type" value="Genomic_DNA"/>
</dbReference>
<gene>
    <name evidence="1" type="ORF">B6S08_08445</name>
</gene>
<evidence type="ECO:0000313" key="2">
    <source>
        <dbReference type="Proteomes" id="UP000242757"/>
    </source>
</evidence>
<organism evidence="1 2">
    <name type="scientific">Oceanimonas doudoroffii</name>
    <dbReference type="NCBI Taxonomy" id="84158"/>
    <lineage>
        <taxon>Bacteria</taxon>
        <taxon>Pseudomonadati</taxon>
        <taxon>Pseudomonadota</taxon>
        <taxon>Gammaproteobacteria</taxon>
        <taxon>Aeromonadales</taxon>
        <taxon>Aeromonadaceae</taxon>
        <taxon>Oceanimonas</taxon>
    </lineage>
</organism>
<comment type="caution">
    <text evidence="1">The sequence shown here is derived from an EMBL/GenBank/DDBJ whole genome shotgun (WGS) entry which is preliminary data.</text>
</comment>
<sequence length="115" mass="12835">MAAEDIFAAIEVEAAKPLTAQNDTLAKKEQEALENGRTQVQTELHKLVRYSLRFGAVLIGALICVRFWHLGSPEAWRWLSDEDVQGIDKMLFSSAFGGVVITYLKDVLSPQQQKS</sequence>
<proteinExistence type="predicted"/>
<name>A0A233RJC7_9GAMM</name>
<dbReference type="AlphaFoldDB" id="A0A233RJC7"/>
<dbReference type="Proteomes" id="UP000242757">
    <property type="component" value="Unassembled WGS sequence"/>
</dbReference>
<keyword evidence="2" id="KW-1185">Reference proteome</keyword>
<evidence type="ECO:0000313" key="1">
    <source>
        <dbReference type="EMBL" id="OXY83498.1"/>
    </source>
</evidence>
<dbReference type="RefSeq" id="WP_094200272.1">
    <property type="nucleotide sequence ID" value="NZ_NBIM01000001.1"/>
</dbReference>
<reference evidence="1 2" key="1">
    <citation type="submission" date="2017-08" db="EMBL/GenBank/DDBJ databases">
        <title>A Genome Sequence of Oceanimonas doudoroffii ATCC 27123T.</title>
        <authorList>
            <person name="Brennan M.A."/>
            <person name="Maclea K.S."/>
            <person name="Mcclelland W.D."/>
            <person name="Trachtenberg A.M."/>
        </authorList>
    </citation>
    <scope>NUCLEOTIDE SEQUENCE [LARGE SCALE GENOMIC DNA]</scope>
    <source>
        <strain evidence="1 2">ATCC 27123</strain>
    </source>
</reference>